<dbReference type="Proteomes" id="UP000447434">
    <property type="component" value="Chromosome 18"/>
</dbReference>
<dbReference type="OrthoDB" id="1434129at2759"/>
<name>A0A6A4NXY5_LUPAL</name>
<protein>
    <submittedName>
        <fullName evidence="1">Putative tetrahydroberberine oxidase</fullName>
    </submittedName>
</protein>
<reference evidence="2" key="1">
    <citation type="journal article" date="2020" name="Nat. Commun.">
        <title>Genome sequence of the cluster root forming white lupin.</title>
        <authorList>
            <person name="Hufnagel B."/>
            <person name="Marques A."/>
            <person name="Soriano A."/>
            <person name="Marques L."/>
            <person name="Divol F."/>
            <person name="Doumas P."/>
            <person name="Sallet E."/>
            <person name="Mancinotti D."/>
            <person name="Carrere S."/>
            <person name="Marande W."/>
            <person name="Arribat S."/>
            <person name="Keller J."/>
            <person name="Huneau C."/>
            <person name="Blein T."/>
            <person name="Aime D."/>
            <person name="Laguerre M."/>
            <person name="Taylor J."/>
            <person name="Schubert V."/>
            <person name="Nelson M."/>
            <person name="Geu-Flores F."/>
            <person name="Crespi M."/>
            <person name="Gallardo-Guerrero K."/>
            <person name="Delaux P.-M."/>
            <person name="Salse J."/>
            <person name="Berges H."/>
            <person name="Guyot R."/>
            <person name="Gouzy J."/>
            <person name="Peret B."/>
        </authorList>
    </citation>
    <scope>NUCLEOTIDE SEQUENCE [LARGE SCALE GENOMIC DNA]</scope>
    <source>
        <strain evidence="2">cv. Amiga</strain>
    </source>
</reference>
<dbReference type="GO" id="GO:0050660">
    <property type="term" value="F:flavin adenine dinucleotide binding"/>
    <property type="evidence" value="ECO:0007669"/>
    <property type="project" value="InterPro"/>
</dbReference>
<evidence type="ECO:0000313" key="1">
    <source>
        <dbReference type="EMBL" id="KAE9593971.1"/>
    </source>
</evidence>
<gene>
    <name evidence="1" type="ORF">Lalb_Chr18g0048651</name>
</gene>
<comment type="caution">
    <text evidence="1">The sequence shown here is derived from an EMBL/GenBank/DDBJ whole genome shotgun (WGS) entry which is preliminary data.</text>
</comment>
<dbReference type="SUPFAM" id="SSF56176">
    <property type="entry name" value="FAD-binding/transporter-associated domain-like"/>
    <property type="match status" value="1"/>
</dbReference>
<keyword evidence="2" id="KW-1185">Reference proteome</keyword>
<organism evidence="1 2">
    <name type="scientific">Lupinus albus</name>
    <name type="common">White lupine</name>
    <name type="synonym">Lupinus termis</name>
    <dbReference type="NCBI Taxonomy" id="3870"/>
    <lineage>
        <taxon>Eukaryota</taxon>
        <taxon>Viridiplantae</taxon>
        <taxon>Streptophyta</taxon>
        <taxon>Embryophyta</taxon>
        <taxon>Tracheophyta</taxon>
        <taxon>Spermatophyta</taxon>
        <taxon>Magnoliopsida</taxon>
        <taxon>eudicotyledons</taxon>
        <taxon>Gunneridae</taxon>
        <taxon>Pentapetalae</taxon>
        <taxon>rosids</taxon>
        <taxon>fabids</taxon>
        <taxon>Fabales</taxon>
        <taxon>Fabaceae</taxon>
        <taxon>Papilionoideae</taxon>
        <taxon>50 kb inversion clade</taxon>
        <taxon>genistoids sensu lato</taxon>
        <taxon>core genistoids</taxon>
        <taxon>Genisteae</taxon>
        <taxon>Lupinus</taxon>
    </lineage>
</organism>
<proteinExistence type="predicted"/>
<dbReference type="Gene3D" id="3.30.465.10">
    <property type="match status" value="1"/>
</dbReference>
<dbReference type="InterPro" id="IPR016169">
    <property type="entry name" value="FAD-bd_PCMH_sub2"/>
</dbReference>
<sequence length="89" mass="10395">MILVYKHLTLLDKAFLMIKPFHHSRVRSGGHDYEGLSYICKVPFIMIDLINISSIEINVAEETYWVQTGATSGFIFFRHRAFFKSQKKI</sequence>
<evidence type="ECO:0000313" key="2">
    <source>
        <dbReference type="Proteomes" id="UP000447434"/>
    </source>
</evidence>
<dbReference type="PANTHER" id="PTHR32448">
    <property type="entry name" value="OS08G0158400 PROTEIN"/>
    <property type="match status" value="1"/>
</dbReference>
<dbReference type="AlphaFoldDB" id="A0A6A4NXY5"/>
<accession>A0A6A4NXY5</accession>
<dbReference type="EMBL" id="WOCE01000018">
    <property type="protein sequence ID" value="KAE9593971.1"/>
    <property type="molecule type" value="Genomic_DNA"/>
</dbReference>
<dbReference type="InterPro" id="IPR036318">
    <property type="entry name" value="FAD-bd_PCMH-like_sf"/>
</dbReference>